<dbReference type="Proteomes" id="UP001201812">
    <property type="component" value="Unassembled WGS sequence"/>
</dbReference>
<evidence type="ECO:0000313" key="2">
    <source>
        <dbReference type="EMBL" id="KAI1728172.1"/>
    </source>
</evidence>
<accession>A0AAD4NDJ7</accession>
<sequence length="233" mass="26591">MSAHTVTTSAGINMPRLIYGTAWKKERTTELVVQAILAGFRAIDTACQPKHYQENLVGEALSILKQKHGIAREDLFVQTKFTSLSGQDPQHIPYDQQAPLQNQVRQSYTRSLANLQTNYIDSLVMHGPMRTHEETMKVWRVEIRRFCQEHGMVYQSFWTLTANPHILRSQLIREIASKRSATPEQIFFRYVLDIGIAPLTGTTSQQHMKQDLAVLDMPPLSKEEIAQIDQMLG</sequence>
<dbReference type="PANTHER" id="PTHR43827">
    <property type="entry name" value="2,5-DIKETO-D-GLUCONIC ACID REDUCTASE"/>
    <property type="match status" value="1"/>
</dbReference>
<dbReference type="Gene3D" id="3.20.20.100">
    <property type="entry name" value="NADP-dependent oxidoreductase domain"/>
    <property type="match status" value="2"/>
</dbReference>
<feature type="domain" description="NADP-dependent oxidoreductase" evidence="1">
    <location>
        <begin position="23"/>
        <end position="137"/>
    </location>
</feature>
<feature type="domain" description="NADP-dependent oxidoreductase" evidence="1">
    <location>
        <begin position="169"/>
        <end position="231"/>
    </location>
</feature>
<comment type="caution">
    <text evidence="2">The sequence shown here is derived from an EMBL/GenBank/DDBJ whole genome shotgun (WGS) entry which is preliminary data.</text>
</comment>
<dbReference type="GO" id="GO:0016491">
    <property type="term" value="F:oxidoreductase activity"/>
    <property type="evidence" value="ECO:0007669"/>
    <property type="project" value="InterPro"/>
</dbReference>
<protein>
    <submittedName>
        <fullName evidence="2">Aldo/keto reductase family domain-containing protein</fullName>
    </submittedName>
</protein>
<evidence type="ECO:0000259" key="1">
    <source>
        <dbReference type="Pfam" id="PF00248"/>
    </source>
</evidence>
<name>A0AAD4NDJ7_9BILA</name>
<keyword evidence="3" id="KW-1185">Reference proteome</keyword>
<dbReference type="InterPro" id="IPR036812">
    <property type="entry name" value="NAD(P)_OxRdtase_dom_sf"/>
</dbReference>
<proteinExistence type="predicted"/>
<evidence type="ECO:0000313" key="3">
    <source>
        <dbReference type="Proteomes" id="UP001201812"/>
    </source>
</evidence>
<dbReference type="InterPro" id="IPR023210">
    <property type="entry name" value="NADP_OxRdtase_dom"/>
</dbReference>
<organism evidence="2 3">
    <name type="scientific">Ditylenchus destructor</name>
    <dbReference type="NCBI Taxonomy" id="166010"/>
    <lineage>
        <taxon>Eukaryota</taxon>
        <taxon>Metazoa</taxon>
        <taxon>Ecdysozoa</taxon>
        <taxon>Nematoda</taxon>
        <taxon>Chromadorea</taxon>
        <taxon>Rhabditida</taxon>
        <taxon>Tylenchina</taxon>
        <taxon>Tylenchomorpha</taxon>
        <taxon>Sphaerularioidea</taxon>
        <taxon>Anguinidae</taxon>
        <taxon>Anguininae</taxon>
        <taxon>Ditylenchus</taxon>
    </lineage>
</organism>
<dbReference type="CDD" id="cd19071">
    <property type="entry name" value="AKR_AKR1-5-like"/>
    <property type="match status" value="1"/>
</dbReference>
<dbReference type="EMBL" id="JAKKPZ010000001">
    <property type="protein sequence ID" value="KAI1728172.1"/>
    <property type="molecule type" value="Genomic_DNA"/>
</dbReference>
<dbReference type="Pfam" id="PF00248">
    <property type="entry name" value="Aldo_ket_red"/>
    <property type="match status" value="2"/>
</dbReference>
<dbReference type="InterPro" id="IPR020471">
    <property type="entry name" value="AKR"/>
</dbReference>
<dbReference type="PANTHER" id="PTHR43827:SF14">
    <property type="entry name" value="NADP-DEPENDENT OXIDOREDUCTASE DOMAIN-CONTAINING PROTEIN"/>
    <property type="match status" value="1"/>
</dbReference>
<reference evidence="2" key="1">
    <citation type="submission" date="2022-01" db="EMBL/GenBank/DDBJ databases">
        <title>Genome Sequence Resource for Two Populations of Ditylenchus destructor, the Migratory Endoparasitic Phytonematode.</title>
        <authorList>
            <person name="Zhang H."/>
            <person name="Lin R."/>
            <person name="Xie B."/>
        </authorList>
    </citation>
    <scope>NUCLEOTIDE SEQUENCE</scope>
    <source>
        <strain evidence="2">BazhouSP</strain>
    </source>
</reference>
<gene>
    <name evidence="2" type="ORF">DdX_00332</name>
</gene>
<dbReference type="SUPFAM" id="SSF51430">
    <property type="entry name" value="NAD(P)-linked oxidoreductase"/>
    <property type="match status" value="1"/>
</dbReference>
<dbReference type="AlphaFoldDB" id="A0AAD4NDJ7"/>